<proteinExistence type="predicted"/>
<dbReference type="VEuPathDB" id="GiardiaDB:SS50377_28277"/>
<dbReference type="EMBL" id="KI545985">
    <property type="protein sequence ID" value="EST48456.1"/>
    <property type="molecule type" value="Genomic_DNA"/>
</dbReference>
<evidence type="ECO:0000313" key="1">
    <source>
        <dbReference type="EMBL" id="EST48456.1"/>
    </source>
</evidence>
<reference evidence="1" key="1">
    <citation type="journal article" date="2014" name="PLoS Genet.">
        <title>The Genome of Spironucleus salmonicida Highlights a Fish Pathogen Adapted to Fluctuating Environments.</title>
        <authorList>
            <person name="Xu F."/>
            <person name="Jerlstrom-Hultqvist J."/>
            <person name="Einarsson E."/>
            <person name="Astvaldsson A."/>
            <person name="Svard S.G."/>
            <person name="Andersson J.O."/>
        </authorList>
    </citation>
    <scope>NUCLEOTIDE SEQUENCE</scope>
</reference>
<name>V6LXL3_9EUKA</name>
<dbReference type="AlphaFoldDB" id="V6LXL3"/>
<organism evidence="1">
    <name type="scientific">Spironucleus salmonicida</name>
    <dbReference type="NCBI Taxonomy" id="348837"/>
    <lineage>
        <taxon>Eukaryota</taxon>
        <taxon>Metamonada</taxon>
        <taxon>Diplomonadida</taxon>
        <taxon>Hexamitidae</taxon>
        <taxon>Hexamitinae</taxon>
        <taxon>Spironucleus</taxon>
    </lineage>
</organism>
<sequence length="690" mass="80191">MNLLHDLAGLDLQFLQQHNQTKTIEYEKIIKPVFQGKIDKKLFIKQEKLLNELNLYQNYDIKIKIVYDLIKSCQANTLNKQYLIQQLYYSNKIKLTKQSIPLNPAEFEFYVEQLKIQYYQKYYDDMTQIDQQNFKNQVQLIKDYQSEYQDTSNKVQIIDKQLDDIKILLTKKQEAFGRYQSLLFVKDVLQLYETLNTIDLSNYAQLEIQQFIEHIQIIITKLQKVSKNIWFVNQLKEKIQLMLTDLQIQQNLSISNDIITCILNQSMEKLQQVTTNLVDEPQFNNLFFNKILKFTQFEPLQQQIIDVSNILQFIHQNSLTFVSEFSVTQIQAHLYSLISSQEITNFADLRQLKSCTVIQLLSPLHQKLINISIEDKFLHLYLNSENLFLTKFDQFDTRDDFAFIQKSTYTQQEYFDVRFKENKSQTAVFTLNNLEFQLTQTALKIATLLHQRRNHLLHNRDLHAFPQLIQAKILDPKVLETYFLSAKTQLAASPNPKHIAAAMQNAEFLALAAHDLVALAGRESAEFARRCEEFSAEIARVLRANFEATAEDAFKTALNGCLADGAVFEPGFARALEPARRREIAAPVLEFVGTAHVVLGFFSGSSLWVQVIQRDLYAQFLGVFGSMFSRFVARRGKKMAEVNEQNFVQNKKDLCRLVLGELQSAVLAKNPFKEGDLQLLMDNFEKSVDF</sequence>
<protein>
    <submittedName>
        <fullName evidence="1">Uncharacterized protein</fullName>
    </submittedName>
</protein>
<accession>V6LXL3</accession>
<gene>
    <name evidence="1" type="ORF">SS50377_11405</name>
</gene>